<dbReference type="Gene3D" id="3.20.20.80">
    <property type="entry name" value="Glycosidases"/>
    <property type="match status" value="1"/>
</dbReference>
<dbReference type="InterPro" id="IPR045053">
    <property type="entry name" value="MAN-like"/>
</dbReference>
<sequence length="165" mass="18781">MPGKGNAVLKGDCKGKCHPSTINDSFVETRTHHFMVNGKPLYFNGFNAYWLMCMASDPSTRVKVTDAFQESSKIGMNLVRTWAFSDGGNKPLQTSPGFYNEDMFKVKKQYVQWARDHGGQYLNSDDDFFTNVVVKGYYKNHLKVLVFSVFSRLSCSYEKMPESVI</sequence>
<dbReference type="AlphaFoldDB" id="A0A9R1XH51"/>
<dbReference type="SUPFAM" id="SSF51445">
    <property type="entry name" value="(Trans)glycosidases"/>
    <property type="match status" value="1"/>
</dbReference>
<name>A0A9R1XH51_LACSA</name>
<dbReference type="PANTHER" id="PTHR31451">
    <property type="match status" value="1"/>
</dbReference>
<proteinExistence type="predicted"/>
<protein>
    <recommendedName>
        <fullName evidence="3">Mannan endo-1,4-beta-mannosidase</fullName>
    </recommendedName>
</protein>
<dbReference type="Proteomes" id="UP000235145">
    <property type="component" value="Unassembled WGS sequence"/>
</dbReference>
<dbReference type="GO" id="GO:0005576">
    <property type="term" value="C:extracellular region"/>
    <property type="evidence" value="ECO:0007669"/>
    <property type="project" value="UniProtKB-SubCell"/>
</dbReference>
<organism evidence="1 2">
    <name type="scientific">Lactuca sativa</name>
    <name type="common">Garden lettuce</name>
    <dbReference type="NCBI Taxonomy" id="4236"/>
    <lineage>
        <taxon>Eukaryota</taxon>
        <taxon>Viridiplantae</taxon>
        <taxon>Streptophyta</taxon>
        <taxon>Embryophyta</taxon>
        <taxon>Tracheophyta</taxon>
        <taxon>Spermatophyta</taxon>
        <taxon>Magnoliopsida</taxon>
        <taxon>eudicotyledons</taxon>
        <taxon>Gunneridae</taxon>
        <taxon>Pentapetalae</taxon>
        <taxon>asterids</taxon>
        <taxon>campanulids</taxon>
        <taxon>Asterales</taxon>
        <taxon>Asteraceae</taxon>
        <taxon>Cichorioideae</taxon>
        <taxon>Cichorieae</taxon>
        <taxon>Lactucinae</taxon>
        <taxon>Lactuca</taxon>
    </lineage>
</organism>
<dbReference type="EMBL" id="NBSK02000005">
    <property type="protein sequence ID" value="KAJ0207737.1"/>
    <property type="molecule type" value="Genomic_DNA"/>
</dbReference>
<reference evidence="1 2" key="1">
    <citation type="journal article" date="2017" name="Nat. Commun.">
        <title>Genome assembly with in vitro proximity ligation data and whole-genome triplication in lettuce.</title>
        <authorList>
            <person name="Reyes-Chin-Wo S."/>
            <person name="Wang Z."/>
            <person name="Yang X."/>
            <person name="Kozik A."/>
            <person name="Arikit S."/>
            <person name="Song C."/>
            <person name="Xia L."/>
            <person name="Froenicke L."/>
            <person name="Lavelle D.O."/>
            <person name="Truco M.J."/>
            <person name="Xia R."/>
            <person name="Zhu S."/>
            <person name="Xu C."/>
            <person name="Xu H."/>
            <person name="Xu X."/>
            <person name="Cox K."/>
            <person name="Korf I."/>
            <person name="Meyers B.C."/>
            <person name="Michelmore R.W."/>
        </authorList>
    </citation>
    <scope>NUCLEOTIDE SEQUENCE [LARGE SCALE GENOMIC DNA]</scope>
    <source>
        <strain evidence="2">cv. Salinas</strain>
        <tissue evidence="1">Seedlings</tissue>
    </source>
</reference>
<accession>A0A9R1XH51</accession>
<gene>
    <name evidence="1" type="ORF">LSAT_V11C500285910</name>
</gene>
<evidence type="ECO:0000313" key="1">
    <source>
        <dbReference type="EMBL" id="KAJ0207737.1"/>
    </source>
</evidence>
<dbReference type="PANTHER" id="PTHR31451:SF39">
    <property type="entry name" value="MANNAN ENDO-1,4-BETA-MANNOSIDASE 1"/>
    <property type="match status" value="1"/>
</dbReference>
<comment type="caution">
    <text evidence="1">The sequence shown here is derived from an EMBL/GenBank/DDBJ whole genome shotgun (WGS) entry which is preliminary data.</text>
</comment>
<evidence type="ECO:0000313" key="2">
    <source>
        <dbReference type="Proteomes" id="UP000235145"/>
    </source>
</evidence>
<evidence type="ECO:0008006" key="3">
    <source>
        <dbReference type="Google" id="ProtNLM"/>
    </source>
</evidence>
<dbReference type="InterPro" id="IPR017853">
    <property type="entry name" value="GH"/>
</dbReference>
<dbReference type="GO" id="GO:0016985">
    <property type="term" value="F:mannan endo-1,4-beta-mannosidase activity"/>
    <property type="evidence" value="ECO:0007669"/>
    <property type="project" value="UniProtKB-EC"/>
</dbReference>
<keyword evidence="2" id="KW-1185">Reference proteome</keyword>